<dbReference type="NCBIfam" id="TIGR00138">
    <property type="entry name" value="rsmG_gidB"/>
    <property type="match status" value="1"/>
</dbReference>
<name>A0A2S5KSZ4_9PROT</name>
<evidence type="ECO:0000256" key="6">
    <source>
        <dbReference type="HAMAP-Rule" id="MF_00074"/>
    </source>
</evidence>
<evidence type="ECO:0000313" key="8">
    <source>
        <dbReference type="Proteomes" id="UP000238196"/>
    </source>
</evidence>
<dbReference type="GO" id="GO:0005829">
    <property type="term" value="C:cytosol"/>
    <property type="evidence" value="ECO:0007669"/>
    <property type="project" value="TreeGrafter"/>
</dbReference>
<comment type="caution">
    <text evidence="7">The sequence shown here is derived from an EMBL/GenBank/DDBJ whole genome shotgun (WGS) entry which is preliminary data.</text>
</comment>
<dbReference type="InterPro" id="IPR003682">
    <property type="entry name" value="rRNA_ssu_MeTfrase_G"/>
</dbReference>
<feature type="binding site" evidence="6">
    <location>
        <position position="146"/>
    </location>
    <ligand>
        <name>S-adenosyl-L-methionine</name>
        <dbReference type="ChEBI" id="CHEBI:59789"/>
    </ligand>
</feature>
<comment type="caution">
    <text evidence="6">Lacks conserved residue(s) required for the propagation of feature annotation.</text>
</comment>
<comment type="catalytic activity">
    <reaction evidence="6">
        <text>guanosine(527) in 16S rRNA + S-adenosyl-L-methionine = N(7)-methylguanosine(527) in 16S rRNA + S-adenosyl-L-homocysteine</text>
        <dbReference type="Rhea" id="RHEA:42732"/>
        <dbReference type="Rhea" id="RHEA-COMP:10209"/>
        <dbReference type="Rhea" id="RHEA-COMP:10210"/>
        <dbReference type="ChEBI" id="CHEBI:57856"/>
        <dbReference type="ChEBI" id="CHEBI:59789"/>
        <dbReference type="ChEBI" id="CHEBI:74269"/>
        <dbReference type="ChEBI" id="CHEBI:74480"/>
        <dbReference type="EC" id="2.1.1.170"/>
    </reaction>
</comment>
<comment type="subcellular location">
    <subcellularLocation>
        <location evidence="6">Cytoplasm</location>
    </subcellularLocation>
</comment>
<dbReference type="EMBL" id="PRLP01000024">
    <property type="protein sequence ID" value="PPC77868.1"/>
    <property type="molecule type" value="Genomic_DNA"/>
</dbReference>
<keyword evidence="4 6" id="KW-0808">Transferase</keyword>
<comment type="function">
    <text evidence="6">Specifically methylates the N7 position of guanine in position 527 of 16S rRNA.</text>
</comment>
<dbReference type="PANTHER" id="PTHR31760">
    <property type="entry name" value="S-ADENOSYL-L-METHIONINE-DEPENDENT METHYLTRANSFERASES SUPERFAMILY PROTEIN"/>
    <property type="match status" value="1"/>
</dbReference>
<feature type="binding site" evidence="6">
    <location>
        <begin position="131"/>
        <end position="132"/>
    </location>
    <ligand>
        <name>S-adenosyl-L-methionine</name>
        <dbReference type="ChEBI" id="CHEBI:59789"/>
    </ligand>
</feature>
<dbReference type="PANTHER" id="PTHR31760:SF0">
    <property type="entry name" value="S-ADENOSYL-L-METHIONINE-DEPENDENT METHYLTRANSFERASES SUPERFAMILY PROTEIN"/>
    <property type="match status" value="1"/>
</dbReference>
<gene>
    <name evidence="6" type="primary">rsmG</name>
    <name evidence="7" type="ORF">C4K68_08140</name>
</gene>
<protein>
    <recommendedName>
        <fullName evidence="6">Ribosomal RNA small subunit methyltransferase G</fullName>
        <ecNumber evidence="6">2.1.1.170</ecNumber>
    </recommendedName>
    <alternativeName>
        <fullName evidence="6">16S rRNA 7-methylguanosine methyltransferase</fullName>
        <shortName evidence="6">16S rRNA m7G methyltransferase</shortName>
    </alternativeName>
</protein>
<dbReference type="GO" id="GO:0070043">
    <property type="term" value="F:rRNA (guanine-N7-)-methyltransferase activity"/>
    <property type="evidence" value="ECO:0007669"/>
    <property type="project" value="UniProtKB-UniRule"/>
</dbReference>
<sequence>MVVNEQVLQQQLSAGLAQMQITASDEQQHKLMEYLALLRKWNSTYNLTAVRDVSEMVWRHLLDSISVHPYLQGEHLIDVGTGAGLPGIPLAIMNPQRQFTLLDSNGKRTRFLTQVKLTLGLDNVVVVNTRVESWQPPVPFDVILSRAFASLQDMVDVTGHLLADHGVFMAMKGLYPQDEIDALPASIRIQASYPLLVPDCDGERHLLVMQQATV</sequence>
<evidence type="ECO:0000256" key="2">
    <source>
        <dbReference type="ARBA" id="ARBA00022552"/>
    </source>
</evidence>
<evidence type="ECO:0000256" key="5">
    <source>
        <dbReference type="ARBA" id="ARBA00022691"/>
    </source>
</evidence>
<feature type="binding site" evidence="6">
    <location>
        <position position="85"/>
    </location>
    <ligand>
        <name>S-adenosyl-L-methionine</name>
        <dbReference type="ChEBI" id="CHEBI:59789"/>
    </ligand>
</feature>
<evidence type="ECO:0000313" key="7">
    <source>
        <dbReference type="EMBL" id="PPC77868.1"/>
    </source>
</evidence>
<evidence type="ECO:0000256" key="1">
    <source>
        <dbReference type="ARBA" id="ARBA00022490"/>
    </source>
</evidence>
<evidence type="ECO:0000256" key="3">
    <source>
        <dbReference type="ARBA" id="ARBA00022603"/>
    </source>
</evidence>
<dbReference type="Pfam" id="PF02527">
    <property type="entry name" value="GidB"/>
    <property type="match status" value="1"/>
</dbReference>
<feature type="binding site" evidence="6">
    <location>
        <position position="80"/>
    </location>
    <ligand>
        <name>S-adenosyl-L-methionine</name>
        <dbReference type="ChEBI" id="CHEBI:59789"/>
    </ligand>
</feature>
<dbReference type="SUPFAM" id="SSF53335">
    <property type="entry name" value="S-adenosyl-L-methionine-dependent methyltransferases"/>
    <property type="match status" value="1"/>
</dbReference>
<dbReference type="CDD" id="cd02440">
    <property type="entry name" value="AdoMet_MTases"/>
    <property type="match status" value="1"/>
</dbReference>
<reference evidence="7 8" key="1">
    <citation type="submission" date="2018-02" db="EMBL/GenBank/DDBJ databases">
        <title>novel marine gammaproteobacteria from coastal saline agro ecosystem.</title>
        <authorList>
            <person name="Krishnan R."/>
            <person name="Ramesh Kumar N."/>
        </authorList>
    </citation>
    <scope>NUCLEOTIDE SEQUENCE [LARGE SCALE GENOMIC DNA]</scope>
    <source>
        <strain evidence="7 8">228</strain>
    </source>
</reference>
<keyword evidence="3 6" id="KW-0489">Methyltransferase</keyword>
<dbReference type="PIRSF" id="PIRSF003078">
    <property type="entry name" value="GidB"/>
    <property type="match status" value="1"/>
</dbReference>
<dbReference type="EC" id="2.1.1.170" evidence="6"/>
<keyword evidence="5 6" id="KW-0949">S-adenosyl-L-methionine</keyword>
<accession>A0A2S5KSZ4</accession>
<dbReference type="Proteomes" id="UP000238196">
    <property type="component" value="Unassembled WGS sequence"/>
</dbReference>
<comment type="similarity">
    <text evidence="6">Belongs to the methyltransferase superfamily. RNA methyltransferase RsmG family.</text>
</comment>
<dbReference type="HAMAP" id="MF_00074">
    <property type="entry name" value="16SrRNA_methyltr_G"/>
    <property type="match status" value="1"/>
</dbReference>
<evidence type="ECO:0000256" key="4">
    <source>
        <dbReference type="ARBA" id="ARBA00022679"/>
    </source>
</evidence>
<keyword evidence="2 6" id="KW-0698">rRNA processing</keyword>
<proteinExistence type="inferred from homology"/>
<dbReference type="OrthoDB" id="5296724at2"/>
<dbReference type="Gene3D" id="3.40.50.150">
    <property type="entry name" value="Vaccinia Virus protein VP39"/>
    <property type="match status" value="1"/>
</dbReference>
<dbReference type="AlphaFoldDB" id="A0A2S5KSZ4"/>
<dbReference type="InterPro" id="IPR029063">
    <property type="entry name" value="SAM-dependent_MTases_sf"/>
</dbReference>
<organism evidence="7 8">
    <name type="scientific">Proteobacteria bacterium 228</name>
    <dbReference type="NCBI Taxonomy" id="2083153"/>
    <lineage>
        <taxon>Bacteria</taxon>
        <taxon>Pseudomonadati</taxon>
        <taxon>Pseudomonadota</taxon>
    </lineage>
</organism>
<keyword evidence="1 6" id="KW-0963">Cytoplasm</keyword>